<dbReference type="Gene3D" id="3.40.50.720">
    <property type="entry name" value="NAD(P)-binding Rossmann-like Domain"/>
    <property type="match status" value="1"/>
</dbReference>
<dbReference type="EMBL" id="WSTA01000058">
    <property type="protein sequence ID" value="MWB99385.1"/>
    <property type="molecule type" value="Genomic_DNA"/>
</dbReference>
<feature type="domain" description="Gfo/Idh/MocA-like oxidoreductase N-terminal" evidence="2">
    <location>
        <begin position="6"/>
        <end position="137"/>
    </location>
</feature>
<feature type="domain" description="Gfo/Idh/MocA-like oxidoreductase C-terminal" evidence="3">
    <location>
        <begin position="151"/>
        <end position="438"/>
    </location>
</feature>
<keyword evidence="5" id="KW-1185">Reference proteome</keyword>
<dbReference type="InterPro" id="IPR036291">
    <property type="entry name" value="NAD(P)-bd_dom_sf"/>
</dbReference>
<reference evidence="4 5" key="1">
    <citation type="submission" date="2019-12" db="EMBL/GenBank/DDBJ databases">
        <authorList>
            <person name="Kim Y.S."/>
        </authorList>
    </citation>
    <scope>NUCLEOTIDE SEQUENCE [LARGE SCALE GENOMIC DNA]</scope>
    <source>
        <strain evidence="4 5">MMS17-SY077</strain>
    </source>
</reference>
<dbReference type="RefSeq" id="WP_160425592.1">
    <property type="nucleotide sequence ID" value="NZ_WSTA01000058.1"/>
</dbReference>
<comment type="caution">
    <text evidence="4">The sequence shown here is derived from an EMBL/GenBank/DDBJ whole genome shotgun (WGS) entry which is preliminary data.</text>
</comment>
<dbReference type="InterPro" id="IPR004104">
    <property type="entry name" value="Gfo/Idh/MocA-like_OxRdtase_C"/>
</dbReference>
<organism evidence="4 5">
    <name type="scientific">Agromyces seonyuensis</name>
    <dbReference type="NCBI Taxonomy" id="2662446"/>
    <lineage>
        <taxon>Bacteria</taxon>
        <taxon>Bacillati</taxon>
        <taxon>Actinomycetota</taxon>
        <taxon>Actinomycetes</taxon>
        <taxon>Micrococcales</taxon>
        <taxon>Microbacteriaceae</taxon>
        <taxon>Agromyces</taxon>
    </lineage>
</organism>
<evidence type="ECO:0000256" key="1">
    <source>
        <dbReference type="ARBA" id="ARBA00010928"/>
    </source>
</evidence>
<comment type="similarity">
    <text evidence="1">Belongs to the Gfo/Idh/MocA family.</text>
</comment>
<name>A0A6I4P3H6_9MICO</name>
<proteinExistence type="inferred from homology"/>
<evidence type="ECO:0000259" key="3">
    <source>
        <dbReference type="Pfam" id="PF02894"/>
    </source>
</evidence>
<dbReference type="InterPro" id="IPR051450">
    <property type="entry name" value="Gfo/Idh/MocA_Oxidoreductases"/>
</dbReference>
<dbReference type="SUPFAM" id="SSF55347">
    <property type="entry name" value="Glyceraldehyde-3-phosphate dehydrogenase-like, C-terminal domain"/>
    <property type="match status" value="1"/>
</dbReference>
<dbReference type="PANTHER" id="PTHR43377">
    <property type="entry name" value="BILIVERDIN REDUCTASE A"/>
    <property type="match status" value="1"/>
</dbReference>
<dbReference type="Pfam" id="PF02894">
    <property type="entry name" value="GFO_IDH_MocA_C"/>
    <property type="match status" value="1"/>
</dbReference>
<dbReference type="SUPFAM" id="SSF51735">
    <property type="entry name" value="NAD(P)-binding Rossmann-fold domains"/>
    <property type="match status" value="1"/>
</dbReference>
<sequence>MADRERYALIGAGSRAGMYLNALAGTQLGAEHVPEHAELVAWADPNPGRLDVYDAELAAAGHPAPVRFDVADLESTIAAERIDRVIITTPDFTHAEYIVRALHAGADVAVEKPLTIDAESVRAIGAAIAETGREVITTFNYRYSPRNSALREVVASGRIGAVTSVHFEWALDTVHGADYFRRWHRDKANSGGLFVHKAAHHFDLVNWWIDAAPVRVFASGGLRFYGAENAAARGLGARPERGTGATGDPFALDLAADERLKALYLDQEHHDGYVRDRDVFDPGITIEDNLAALVDYDSGATLSYSLNAHAPWEGYRVTVNGTAGRAELEVVERGAVLPGEDGRIVLDPSANPGRYGETSERRPGERLLVQRHWEPADVVPIEHGIGGHGGGDAYLLDHLFRRVREDAPLGRVAGYADGVKAVAVGIAGNRSLATGMPVLIADLELDAVPAPAAGLARV</sequence>
<dbReference type="Gene3D" id="3.30.360.10">
    <property type="entry name" value="Dihydrodipicolinate Reductase, domain 2"/>
    <property type="match status" value="1"/>
</dbReference>
<evidence type="ECO:0000313" key="4">
    <source>
        <dbReference type="EMBL" id="MWB99385.1"/>
    </source>
</evidence>
<gene>
    <name evidence="4" type="ORF">GB864_12615</name>
</gene>
<dbReference type="Pfam" id="PF01408">
    <property type="entry name" value="GFO_IDH_MocA"/>
    <property type="match status" value="1"/>
</dbReference>
<evidence type="ECO:0000259" key="2">
    <source>
        <dbReference type="Pfam" id="PF01408"/>
    </source>
</evidence>
<protein>
    <submittedName>
        <fullName evidence="4">Gfo/Idh/MocA family oxidoreductase</fullName>
    </submittedName>
</protein>
<dbReference type="Proteomes" id="UP000438182">
    <property type="component" value="Unassembled WGS sequence"/>
</dbReference>
<dbReference type="GO" id="GO:0000166">
    <property type="term" value="F:nucleotide binding"/>
    <property type="evidence" value="ECO:0007669"/>
    <property type="project" value="InterPro"/>
</dbReference>
<dbReference type="PANTHER" id="PTHR43377:SF2">
    <property type="entry name" value="BINDING ROSSMANN FOLD OXIDOREDUCTASE, PUTATIVE (AFU_ORTHOLOGUE AFUA_4G00560)-RELATED"/>
    <property type="match status" value="1"/>
</dbReference>
<evidence type="ECO:0000313" key="5">
    <source>
        <dbReference type="Proteomes" id="UP000438182"/>
    </source>
</evidence>
<accession>A0A6I4P3H6</accession>
<dbReference type="AlphaFoldDB" id="A0A6I4P3H6"/>
<dbReference type="InterPro" id="IPR000683">
    <property type="entry name" value="Gfo/Idh/MocA-like_OxRdtase_N"/>
</dbReference>